<evidence type="ECO:0000256" key="1">
    <source>
        <dbReference type="SAM" id="MobiDB-lite"/>
    </source>
</evidence>
<accession>A0A8E2E1T7</accession>
<keyword evidence="2" id="KW-0812">Transmembrane</keyword>
<sequence length="187" mass="19850">MPLRSCGVWAKPSVILCHLENVLGRSGSADAASVVAVYNSNCDTVTGGAAASTSQAGSTFDPYNTDFITATAENFPTLVSATATHSKATVTPTSDTQSQPTSASSPSDLSNNSRQRLSVGYRATIASTISSSVLAIITIVVMLYTEWHDNVDDQEDQIPRYVPGVRVRPRQQDGYSMSQASRQSARV</sequence>
<reference evidence="3 4" key="1">
    <citation type="journal article" date="2016" name="Nat. Commun.">
        <title>Ectomycorrhizal ecology is imprinted in the genome of the dominant symbiotic fungus Cenococcum geophilum.</title>
        <authorList>
            <consortium name="DOE Joint Genome Institute"/>
            <person name="Peter M."/>
            <person name="Kohler A."/>
            <person name="Ohm R.A."/>
            <person name="Kuo A."/>
            <person name="Krutzmann J."/>
            <person name="Morin E."/>
            <person name="Arend M."/>
            <person name="Barry K.W."/>
            <person name="Binder M."/>
            <person name="Choi C."/>
            <person name="Clum A."/>
            <person name="Copeland A."/>
            <person name="Grisel N."/>
            <person name="Haridas S."/>
            <person name="Kipfer T."/>
            <person name="LaButti K."/>
            <person name="Lindquist E."/>
            <person name="Lipzen A."/>
            <person name="Maire R."/>
            <person name="Meier B."/>
            <person name="Mihaltcheva S."/>
            <person name="Molinier V."/>
            <person name="Murat C."/>
            <person name="Poggeler S."/>
            <person name="Quandt C.A."/>
            <person name="Sperisen C."/>
            <person name="Tritt A."/>
            <person name="Tisserant E."/>
            <person name="Crous P.W."/>
            <person name="Henrissat B."/>
            <person name="Nehls U."/>
            <person name="Egli S."/>
            <person name="Spatafora J.W."/>
            <person name="Grigoriev I.V."/>
            <person name="Martin F.M."/>
        </authorList>
    </citation>
    <scope>NUCLEOTIDE SEQUENCE [LARGE SCALE GENOMIC DNA]</scope>
    <source>
        <strain evidence="3 4">CBS 459.81</strain>
    </source>
</reference>
<feature type="compositionally biased region" description="Low complexity" evidence="1">
    <location>
        <begin position="91"/>
        <end position="113"/>
    </location>
</feature>
<evidence type="ECO:0000313" key="3">
    <source>
        <dbReference type="EMBL" id="OCK75690.1"/>
    </source>
</evidence>
<keyword evidence="2" id="KW-0472">Membrane</keyword>
<proteinExistence type="predicted"/>
<keyword evidence="4" id="KW-1185">Reference proteome</keyword>
<organism evidence="3 4">
    <name type="scientific">Lepidopterella palustris CBS 459.81</name>
    <dbReference type="NCBI Taxonomy" id="1314670"/>
    <lineage>
        <taxon>Eukaryota</taxon>
        <taxon>Fungi</taxon>
        <taxon>Dikarya</taxon>
        <taxon>Ascomycota</taxon>
        <taxon>Pezizomycotina</taxon>
        <taxon>Dothideomycetes</taxon>
        <taxon>Pleosporomycetidae</taxon>
        <taxon>Mytilinidiales</taxon>
        <taxon>Argynnaceae</taxon>
        <taxon>Lepidopterella</taxon>
    </lineage>
</organism>
<feature type="region of interest" description="Disordered" evidence="1">
    <location>
        <begin position="164"/>
        <end position="187"/>
    </location>
</feature>
<dbReference type="AlphaFoldDB" id="A0A8E2E1T7"/>
<protein>
    <submittedName>
        <fullName evidence="3">Uncharacterized protein</fullName>
    </submittedName>
</protein>
<evidence type="ECO:0000313" key="4">
    <source>
        <dbReference type="Proteomes" id="UP000250266"/>
    </source>
</evidence>
<dbReference type="EMBL" id="KV745286">
    <property type="protein sequence ID" value="OCK75690.1"/>
    <property type="molecule type" value="Genomic_DNA"/>
</dbReference>
<feature type="compositionally biased region" description="Polar residues" evidence="1">
    <location>
        <begin position="173"/>
        <end position="187"/>
    </location>
</feature>
<feature type="transmembrane region" description="Helical" evidence="2">
    <location>
        <begin position="123"/>
        <end position="144"/>
    </location>
</feature>
<name>A0A8E2E1T7_9PEZI</name>
<keyword evidence="2" id="KW-1133">Transmembrane helix</keyword>
<gene>
    <name evidence="3" type="ORF">K432DRAFT_465183</name>
</gene>
<evidence type="ECO:0000256" key="2">
    <source>
        <dbReference type="SAM" id="Phobius"/>
    </source>
</evidence>
<dbReference type="Proteomes" id="UP000250266">
    <property type="component" value="Unassembled WGS sequence"/>
</dbReference>
<feature type="region of interest" description="Disordered" evidence="1">
    <location>
        <begin position="86"/>
        <end position="113"/>
    </location>
</feature>